<reference evidence="1 2" key="1">
    <citation type="journal article" date="2019" name="Int. J. Syst. Evol. Microbiol.">
        <title>The Global Catalogue of Microorganisms (GCM) 10K type strain sequencing project: providing services to taxonomists for standard genome sequencing and annotation.</title>
        <authorList>
            <consortium name="The Broad Institute Genomics Platform"/>
            <consortium name="The Broad Institute Genome Sequencing Center for Infectious Disease"/>
            <person name="Wu L."/>
            <person name="Ma J."/>
        </authorList>
    </citation>
    <scope>NUCLEOTIDE SEQUENCE [LARGE SCALE GENOMIC DNA]</scope>
    <source>
        <strain evidence="1 2">DSM 26526</strain>
    </source>
</reference>
<dbReference type="RefSeq" id="WP_390246385.1">
    <property type="nucleotide sequence ID" value="NZ_JBHTAB010000010.1"/>
</dbReference>
<dbReference type="EMBL" id="JBHTAB010000010">
    <property type="protein sequence ID" value="MFC7130802.1"/>
    <property type="molecule type" value="Genomic_DNA"/>
</dbReference>
<dbReference type="AlphaFoldDB" id="A0ABD5XQY5"/>
<dbReference type="Proteomes" id="UP001596460">
    <property type="component" value="Unassembled WGS sequence"/>
</dbReference>
<keyword evidence="2" id="KW-1185">Reference proteome</keyword>
<evidence type="ECO:0000313" key="1">
    <source>
        <dbReference type="EMBL" id="MFC7130802.1"/>
    </source>
</evidence>
<evidence type="ECO:0000313" key="2">
    <source>
        <dbReference type="Proteomes" id="UP001596460"/>
    </source>
</evidence>
<comment type="caution">
    <text evidence="1">The sequence shown here is derived from an EMBL/GenBank/DDBJ whole genome shotgun (WGS) entry which is preliminary data.</text>
</comment>
<protein>
    <submittedName>
        <fullName evidence="1">Uncharacterized protein</fullName>
    </submittedName>
</protein>
<proteinExistence type="predicted"/>
<organism evidence="1 2">
    <name type="scientific">Haloferax chudinovii</name>
    <dbReference type="NCBI Taxonomy" id="1109010"/>
    <lineage>
        <taxon>Archaea</taxon>
        <taxon>Methanobacteriati</taxon>
        <taxon>Methanobacteriota</taxon>
        <taxon>Stenosarchaea group</taxon>
        <taxon>Halobacteria</taxon>
        <taxon>Halobacteriales</taxon>
        <taxon>Haloferacaceae</taxon>
        <taxon>Haloferax</taxon>
    </lineage>
</organism>
<sequence length="40" mass="4160">MYWLVDGSPLIAVGSVTVGLLSPSALRRVAEAGDDDTIDV</sequence>
<name>A0ABD5XQY5_9EURY</name>
<gene>
    <name evidence="1" type="ORF">ACFQI8_15605</name>
</gene>
<accession>A0ABD5XQY5</accession>